<dbReference type="PANTHER" id="PTHR23546:SF1">
    <property type="entry name" value="MEMBRANE PROTEIN"/>
    <property type="match status" value="1"/>
</dbReference>
<dbReference type="InterPro" id="IPR011701">
    <property type="entry name" value="MFS"/>
</dbReference>
<dbReference type="RefSeq" id="WP_072428151.1">
    <property type="nucleotide sequence ID" value="NZ_FPKR01000005.1"/>
</dbReference>
<organism evidence="6 7">
    <name type="scientific">Chitinimonas taiwanensis DSM 18899</name>
    <dbReference type="NCBI Taxonomy" id="1121279"/>
    <lineage>
        <taxon>Bacteria</taxon>
        <taxon>Pseudomonadati</taxon>
        <taxon>Pseudomonadota</taxon>
        <taxon>Betaproteobacteria</taxon>
        <taxon>Neisseriales</taxon>
        <taxon>Chitinibacteraceae</taxon>
        <taxon>Chitinimonas</taxon>
    </lineage>
</organism>
<dbReference type="Gene3D" id="1.20.1250.20">
    <property type="entry name" value="MFS general substrate transporter like domains"/>
    <property type="match status" value="1"/>
</dbReference>
<gene>
    <name evidence="6" type="ORF">SAMN02745887_01642</name>
</gene>
<evidence type="ECO:0000256" key="3">
    <source>
        <dbReference type="ARBA" id="ARBA00023136"/>
    </source>
</evidence>
<dbReference type="Pfam" id="PF07690">
    <property type="entry name" value="MFS_1"/>
    <property type="match status" value="1"/>
</dbReference>
<feature type="transmembrane region" description="Helical" evidence="4">
    <location>
        <begin position="351"/>
        <end position="374"/>
    </location>
</feature>
<keyword evidence="2 4" id="KW-1133">Transmembrane helix</keyword>
<feature type="transmembrane region" description="Helical" evidence="4">
    <location>
        <begin position="226"/>
        <end position="246"/>
    </location>
</feature>
<proteinExistence type="predicted"/>
<feature type="transmembrane region" description="Helical" evidence="4">
    <location>
        <begin position="91"/>
        <end position="108"/>
    </location>
</feature>
<dbReference type="InterPro" id="IPR036259">
    <property type="entry name" value="MFS_trans_sf"/>
</dbReference>
<evidence type="ECO:0000313" key="6">
    <source>
        <dbReference type="EMBL" id="SFZ75548.1"/>
    </source>
</evidence>
<keyword evidence="3 4" id="KW-0472">Membrane</keyword>
<dbReference type="EMBL" id="FPKR01000005">
    <property type="protein sequence ID" value="SFZ75548.1"/>
    <property type="molecule type" value="Genomic_DNA"/>
</dbReference>
<accession>A0A1K2HFI1</accession>
<reference evidence="6 7" key="1">
    <citation type="submission" date="2016-11" db="EMBL/GenBank/DDBJ databases">
        <authorList>
            <person name="Jaros S."/>
            <person name="Januszkiewicz K."/>
            <person name="Wedrychowicz H."/>
        </authorList>
    </citation>
    <scope>NUCLEOTIDE SEQUENCE [LARGE SCALE GENOMIC DNA]</scope>
    <source>
        <strain evidence="6 7">DSM 18899</strain>
    </source>
</reference>
<keyword evidence="1 4" id="KW-0812">Transmembrane</keyword>
<dbReference type="STRING" id="1121279.SAMN02745887_01642"/>
<dbReference type="PANTHER" id="PTHR23546">
    <property type="entry name" value="TRANSPORT PROTEIN"/>
    <property type="match status" value="1"/>
</dbReference>
<keyword evidence="7" id="KW-1185">Reference proteome</keyword>
<evidence type="ECO:0000256" key="4">
    <source>
        <dbReference type="SAM" id="Phobius"/>
    </source>
</evidence>
<dbReference type="OrthoDB" id="65739at2"/>
<evidence type="ECO:0000256" key="1">
    <source>
        <dbReference type="ARBA" id="ARBA00022692"/>
    </source>
</evidence>
<dbReference type="GO" id="GO:0022857">
    <property type="term" value="F:transmembrane transporter activity"/>
    <property type="evidence" value="ECO:0007669"/>
    <property type="project" value="InterPro"/>
</dbReference>
<feature type="transmembrane region" description="Helical" evidence="4">
    <location>
        <begin position="26"/>
        <end position="51"/>
    </location>
</feature>
<feature type="transmembrane region" description="Helical" evidence="4">
    <location>
        <begin position="128"/>
        <end position="146"/>
    </location>
</feature>
<dbReference type="InterPro" id="IPR020846">
    <property type="entry name" value="MFS_dom"/>
</dbReference>
<dbReference type="PROSITE" id="PS50850">
    <property type="entry name" value="MFS"/>
    <property type="match status" value="1"/>
</dbReference>
<evidence type="ECO:0000256" key="2">
    <source>
        <dbReference type="ARBA" id="ARBA00022989"/>
    </source>
</evidence>
<name>A0A1K2HFI1_9NEIS</name>
<evidence type="ECO:0000259" key="5">
    <source>
        <dbReference type="PROSITE" id="PS50850"/>
    </source>
</evidence>
<dbReference type="AlphaFoldDB" id="A0A1K2HFI1"/>
<feature type="transmembrane region" description="Helical" evidence="4">
    <location>
        <begin position="57"/>
        <end position="79"/>
    </location>
</feature>
<feature type="transmembrane region" description="Helical" evidence="4">
    <location>
        <begin position="380"/>
        <end position="401"/>
    </location>
</feature>
<feature type="transmembrane region" description="Helical" evidence="4">
    <location>
        <begin position="188"/>
        <end position="205"/>
    </location>
</feature>
<sequence>MSFSAVDIAPRAPEAAAALRPDRHTALALAAAALVMGLGQTTLFTFLPLLMAHTGLSLARITAAFAIGSGLFLIGAPLWSRLSDFLGRRSVVAIALGGFALSHALLLWQMGQGADWQGQGAMLMLGRVIYGLTVSGLVPTCQAWLADLSSAEQRLGVLSRLSASLTLGRLLGPALAACSLWLDPLGPLWLMALAAWPALLLLPFTRQAARQGKAAVRERLGWQGMAAWLALAGLMQLALGQVQYALGPLLGSRFGLSASAASATLGWLLTACALVVLVLQLWLVPRCRAGRPLLLAGGLALLASGVLLALPGPLSLIWIGFLLLGVAAALLVPTYTTLASLAVGGAGQARVAGVLAAAHTVGFSLAAALAGWLFGLWPAAPFWLAGLAGLAVIVLACLLRLPARAD</sequence>
<feature type="transmembrane region" description="Helical" evidence="4">
    <location>
        <begin position="316"/>
        <end position="339"/>
    </location>
</feature>
<feature type="transmembrane region" description="Helical" evidence="4">
    <location>
        <begin position="266"/>
        <end position="284"/>
    </location>
</feature>
<protein>
    <submittedName>
        <fullName evidence="6">Predicted arabinose efflux permease, MFS family</fullName>
    </submittedName>
</protein>
<dbReference type="SUPFAM" id="SSF103473">
    <property type="entry name" value="MFS general substrate transporter"/>
    <property type="match status" value="1"/>
</dbReference>
<evidence type="ECO:0000313" key="7">
    <source>
        <dbReference type="Proteomes" id="UP000186513"/>
    </source>
</evidence>
<feature type="transmembrane region" description="Helical" evidence="4">
    <location>
        <begin position="293"/>
        <end position="310"/>
    </location>
</feature>
<feature type="domain" description="Major facilitator superfamily (MFS) profile" evidence="5">
    <location>
        <begin position="25"/>
        <end position="404"/>
    </location>
</feature>
<dbReference type="Proteomes" id="UP000186513">
    <property type="component" value="Unassembled WGS sequence"/>
</dbReference>